<evidence type="ECO:0000313" key="2">
    <source>
        <dbReference type="Proteomes" id="UP000634136"/>
    </source>
</evidence>
<organism evidence="1 2">
    <name type="scientific">Senna tora</name>
    <dbReference type="NCBI Taxonomy" id="362788"/>
    <lineage>
        <taxon>Eukaryota</taxon>
        <taxon>Viridiplantae</taxon>
        <taxon>Streptophyta</taxon>
        <taxon>Embryophyta</taxon>
        <taxon>Tracheophyta</taxon>
        <taxon>Spermatophyta</taxon>
        <taxon>Magnoliopsida</taxon>
        <taxon>eudicotyledons</taxon>
        <taxon>Gunneridae</taxon>
        <taxon>Pentapetalae</taxon>
        <taxon>rosids</taxon>
        <taxon>fabids</taxon>
        <taxon>Fabales</taxon>
        <taxon>Fabaceae</taxon>
        <taxon>Caesalpinioideae</taxon>
        <taxon>Cassia clade</taxon>
        <taxon>Senna</taxon>
    </lineage>
</organism>
<evidence type="ECO:0000313" key="1">
    <source>
        <dbReference type="EMBL" id="KAF7839762.1"/>
    </source>
</evidence>
<reference evidence="1" key="1">
    <citation type="submission" date="2020-09" db="EMBL/GenBank/DDBJ databases">
        <title>Genome-Enabled Discovery of Anthraquinone Biosynthesis in Senna tora.</title>
        <authorList>
            <person name="Kang S.-H."/>
            <person name="Pandey R.P."/>
            <person name="Lee C.-M."/>
            <person name="Sim J.-S."/>
            <person name="Jeong J.-T."/>
            <person name="Choi B.-S."/>
            <person name="Jung M."/>
            <person name="Ginzburg D."/>
            <person name="Zhao K."/>
            <person name="Won S.Y."/>
            <person name="Oh T.-J."/>
            <person name="Yu Y."/>
            <person name="Kim N.-H."/>
            <person name="Lee O.R."/>
            <person name="Lee T.-H."/>
            <person name="Bashyal P."/>
            <person name="Kim T.-S."/>
            <person name="Lee W.-H."/>
            <person name="Kawkins C."/>
            <person name="Kim C.-K."/>
            <person name="Kim J.S."/>
            <person name="Ahn B.O."/>
            <person name="Rhee S.Y."/>
            <person name="Sohng J.K."/>
        </authorList>
    </citation>
    <scope>NUCLEOTIDE SEQUENCE</scope>
    <source>
        <tissue evidence="1">Leaf</tissue>
    </source>
</reference>
<dbReference type="AlphaFoldDB" id="A0A835CHZ1"/>
<dbReference type="Proteomes" id="UP000634136">
    <property type="component" value="Unassembled WGS sequence"/>
</dbReference>
<gene>
    <name evidence="1" type="ORF">G2W53_008244</name>
</gene>
<dbReference type="EMBL" id="JAAIUW010000003">
    <property type="protein sequence ID" value="KAF7839762.1"/>
    <property type="molecule type" value="Genomic_DNA"/>
</dbReference>
<protein>
    <submittedName>
        <fullName evidence="1">Uncharacterized protein</fullName>
    </submittedName>
</protein>
<sequence>MLYTEPSQAITEILQKDRAGGNRIGCYGGNEAQVILGMRKEEEVRGVVEKCEGGMVKTKMMEHESEDMVEYRCA</sequence>
<comment type="caution">
    <text evidence="1">The sequence shown here is derived from an EMBL/GenBank/DDBJ whole genome shotgun (WGS) entry which is preliminary data.</text>
</comment>
<name>A0A835CHZ1_9FABA</name>
<accession>A0A835CHZ1</accession>
<proteinExistence type="predicted"/>
<keyword evidence="2" id="KW-1185">Reference proteome</keyword>